<dbReference type="RefSeq" id="WP_191767258.1">
    <property type="nucleotide sequence ID" value="NZ_JACSPM010000007.1"/>
</dbReference>
<keyword evidence="2" id="KW-1185">Reference proteome</keyword>
<name>A0ABR8X802_9MICO</name>
<gene>
    <name evidence="1" type="ORF">H9622_15155</name>
</gene>
<evidence type="ECO:0000313" key="2">
    <source>
        <dbReference type="Proteomes" id="UP000602532"/>
    </source>
</evidence>
<reference evidence="1 2" key="1">
    <citation type="submission" date="2020-08" db="EMBL/GenBank/DDBJ databases">
        <title>A Genomic Blueprint of the Chicken Gut Microbiome.</title>
        <authorList>
            <person name="Gilroy R."/>
            <person name="Ravi A."/>
            <person name="Getino M."/>
            <person name="Pursley I."/>
            <person name="Horton D.L."/>
            <person name="Alikhan N.-F."/>
            <person name="Baker D."/>
            <person name="Gharbi K."/>
            <person name="Hall N."/>
            <person name="Watson M."/>
            <person name="Adriaenssens E.M."/>
            <person name="Foster-Nyarko E."/>
            <person name="Jarju S."/>
            <person name="Secka A."/>
            <person name="Antonio M."/>
            <person name="Oren A."/>
            <person name="Chaudhuri R."/>
            <person name="La Ragione R.M."/>
            <person name="Hildebrand F."/>
            <person name="Pallen M.J."/>
        </authorList>
    </citation>
    <scope>NUCLEOTIDE SEQUENCE [LARGE SCALE GENOMIC DNA]</scope>
    <source>
        <strain evidence="1 2">Sa1CUA4</strain>
    </source>
</reference>
<dbReference type="Proteomes" id="UP000602532">
    <property type="component" value="Unassembled WGS sequence"/>
</dbReference>
<organism evidence="1 2">
    <name type="scientific">Microbacterium gallinarum</name>
    <dbReference type="NCBI Taxonomy" id="2762209"/>
    <lineage>
        <taxon>Bacteria</taxon>
        <taxon>Bacillati</taxon>
        <taxon>Actinomycetota</taxon>
        <taxon>Actinomycetes</taxon>
        <taxon>Micrococcales</taxon>
        <taxon>Microbacteriaceae</taxon>
        <taxon>Microbacterium</taxon>
    </lineage>
</organism>
<dbReference type="Pfam" id="PF08002">
    <property type="entry name" value="DUF1697"/>
    <property type="match status" value="1"/>
</dbReference>
<dbReference type="InterPro" id="IPR012545">
    <property type="entry name" value="DUF1697"/>
</dbReference>
<protein>
    <submittedName>
        <fullName evidence="1">DUF1697 domain-containing protein</fullName>
    </submittedName>
</protein>
<evidence type="ECO:0000313" key="1">
    <source>
        <dbReference type="EMBL" id="MBD8024921.1"/>
    </source>
</evidence>
<comment type="caution">
    <text evidence="1">The sequence shown here is derived from an EMBL/GenBank/DDBJ whole genome shotgun (WGS) entry which is preliminary data.</text>
</comment>
<sequence length="170" mass="18176">MAFMRNVNQGQRGHPSTADILAGFADAGCPGARTFQSNGTIVFESDEPARVVELAEEAIGVRSGVERDIRWIGLAELITVVDAHGSTPDARRMEFTLHGGGPIDVRSPEIVALTSEHHCSVVDTGPGWAVVRNDVDGEGHATPVLERLTGRRATSRGLPTVIRIVARFGE</sequence>
<dbReference type="SUPFAM" id="SSF160379">
    <property type="entry name" value="SP0830-like"/>
    <property type="match status" value="1"/>
</dbReference>
<proteinExistence type="predicted"/>
<dbReference type="EMBL" id="JACSPM010000007">
    <property type="protein sequence ID" value="MBD8024921.1"/>
    <property type="molecule type" value="Genomic_DNA"/>
</dbReference>
<accession>A0ABR8X802</accession>